<comment type="caution">
    <text evidence="2">The sequence shown here is derived from an EMBL/GenBank/DDBJ whole genome shotgun (WGS) entry which is preliminary data.</text>
</comment>
<keyword evidence="3" id="KW-1185">Reference proteome</keyword>
<accession>A0AA38U7B8</accession>
<name>A0AA38U7B8_9AGAR</name>
<gene>
    <name evidence="2" type="ORF">F5878DRAFT_546142</name>
</gene>
<evidence type="ECO:0000256" key="1">
    <source>
        <dbReference type="SAM" id="SignalP"/>
    </source>
</evidence>
<dbReference type="Proteomes" id="UP001163846">
    <property type="component" value="Unassembled WGS sequence"/>
</dbReference>
<keyword evidence="1" id="KW-0732">Signal</keyword>
<dbReference type="AlphaFoldDB" id="A0AA38U7B8"/>
<evidence type="ECO:0008006" key="4">
    <source>
        <dbReference type="Google" id="ProtNLM"/>
    </source>
</evidence>
<evidence type="ECO:0000313" key="3">
    <source>
        <dbReference type="Proteomes" id="UP001163846"/>
    </source>
</evidence>
<organism evidence="2 3">
    <name type="scientific">Lentinula raphanica</name>
    <dbReference type="NCBI Taxonomy" id="153919"/>
    <lineage>
        <taxon>Eukaryota</taxon>
        <taxon>Fungi</taxon>
        <taxon>Dikarya</taxon>
        <taxon>Basidiomycota</taxon>
        <taxon>Agaricomycotina</taxon>
        <taxon>Agaricomycetes</taxon>
        <taxon>Agaricomycetidae</taxon>
        <taxon>Agaricales</taxon>
        <taxon>Marasmiineae</taxon>
        <taxon>Omphalotaceae</taxon>
        <taxon>Lentinula</taxon>
    </lineage>
</organism>
<sequence>MLLSTYHLLLTFGPLLSNALEGHQNDLSAACVSLVQCPAHQDVFTEVSDDFYGTSTDFKRIVYAASQLHERRVSMFTTKTPHDLPPMGTIATTLSGKVVDTVLLVPRNPSTRTTESQLRQRPASEYVQIFSGSETSSEGRDAAVIGAAYLTHTLLNGSTYDVGECLHFCDFTPGCVFVNLYYEYNFPPQHLRLPQDPNRILKCVAYGDVHLSQAKVDFGQLVTTTVDDWIIIDETYIQQSTGWARKAYFHLPIPDGYDALPQLDGANDAPGYIDSVFLSHYDVDACAAICNNWPSDEIGGSCKYFNIWRAVIGSFPVAYSCSLFYIAADPSTAVYHGQGDSTVTESRGYKRKTHIFDGGFENYSCPDPTAEFCFTHTTDAWLASSIWEGNYDASIFHYKPYAHTGHSVAVLGSAFGCDEYPGTLTVASSLSTMPGVIYIIEIFHSRFGEDREVDTFVEVFWNADLVGVIYPEHGHWGFDHFEVIGRGNDELDLRGGRAPSYHFIDDIFVMQA</sequence>
<dbReference type="EMBL" id="MU806655">
    <property type="protein sequence ID" value="KAJ3833669.1"/>
    <property type="molecule type" value="Genomic_DNA"/>
</dbReference>
<proteinExistence type="predicted"/>
<reference evidence="2" key="1">
    <citation type="submission" date="2022-08" db="EMBL/GenBank/DDBJ databases">
        <authorList>
            <consortium name="DOE Joint Genome Institute"/>
            <person name="Min B."/>
            <person name="Riley R."/>
            <person name="Sierra-Patev S."/>
            <person name="Naranjo-Ortiz M."/>
            <person name="Looney B."/>
            <person name="Konkel Z."/>
            <person name="Slot J.C."/>
            <person name="Sakamoto Y."/>
            <person name="Steenwyk J.L."/>
            <person name="Rokas A."/>
            <person name="Carro J."/>
            <person name="Camarero S."/>
            <person name="Ferreira P."/>
            <person name="Molpeceres G."/>
            <person name="Ruiz-Duenas F.J."/>
            <person name="Serrano A."/>
            <person name="Henrissat B."/>
            <person name="Drula E."/>
            <person name="Hughes K.W."/>
            <person name="Mata J.L."/>
            <person name="Ishikawa N.K."/>
            <person name="Vargas-Isla R."/>
            <person name="Ushijima S."/>
            <person name="Smith C.A."/>
            <person name="Ahrendt S."/>
            <person name="Andreopoulos W."/>
            <person name="He G."/>
            <person name="Labutti K."/>
            <person name="Lipzen A."/>
            <person name="Ng V."/>
            <person name="Sandor L."/>
            <person name="Barry K."/>
            <person name="Martinez A.T."/>
            <person name="Xiao Y."/>
            <person name="Gibbons J.G."/>
            <person name="Terashima K."/>
            <person name="Hibbett D.S."/>
            <person name="Grigoriev I.V."/>
        </authorList>
    </citation>
    <scope>NUCLEOTIDE SEQUENCE</scope>
    <source>
        <strain evidence="2">TFB9207</strain>
    </source>
</reference>
<evidence type="ECO:0000313" key="2">
    <source>
        <dbReference type="EMBL" id="KAJ3833669.1"/>
    </source>
</evidence>
<feature type="signal peptide" evidence="1">
    <location>
        <begin position="1"/>
        <end position="19"/>
    </location>
</feature>
<feature type="chain" id="PRO_5041228217" description="Fruit-body specific protein a" evidence="1">
    <location>
        <begin position="20"/>
        <end position="512"/>
    </location>
</feature>
<protein>
    <recommendedName>
        <fullName evidence="4">Fruit-body specific protein a</fullName>
    </recommendedName>
</protein>